<organism evidence="2">
    <name type="scientific">Rhizobium phage LG08</name>
    <dbReference type="NCBI Taxonomy" id="3129229"/>
    <lineage>
        <taxon>Viruses</taxon>
        <taxon>Duplodnaviria</taxon>
        <taxon>Heunggongvirae</taxon>
        <taxon>Uroviricota</taxon>
        <taxon>Caudoviricetes</taxon>
    </lineage>
</organism>
<proteinExistence type="predicted"/>
<sequence length="100" mass="10254">MTAAFTANRTLQTGNNRSGSITTGGEAQSLAPLNASRGHLFVQNISDEDLWISEFGNAAIEGAGSYRIAPGLAARVLSRNAVTIVGATAGSKFSATEINA</sequence>
<accession>A0AAU8HXZ7</accession>
<name>A0AAU8HXZ7_9CAUD</name>
<feature type="region of interest" description="Disordered" evidence="1">
    <location>
        <begin position="1"/>
        <end position="26"/>
    </location>
</feature>
<gene>
    <name evidence="2" type="ORF">LDCGVIBL_CDS0122</name>
</gene>
<dbReference type="EMBL" id="PP429226">
    <property type="protein sequence ID" value="XCI77480.1"/>
    <property type="molecule type" value="Genomic_DNA"/>
</dbReference>
<evidence type="ECO:0000256" key="1">
    <source>
        <dbReference type="SAM" id="MobiDB-lite"/>
    </source>
</evidence>
<reference evidence="2" key="1">
    <citation type="submission" date="2024-03" db="EMBL/GenBank/DDBJ databases">
        <authorList>
            <person name="Chantapakul B."/>
            <person name="Wang S."/>
        </authorList>
    </citation>
    <scope>NUCLEOTIDE SEQUENCE</scope>
</reference>
<evidence type="ECO:0000313" key="2">
    <source>
        <dbReference type="EMBL" id="XCI77480.1"/>
    </source>
</evidence>
<protein>
    <submittedName>
        <fullName evidence="2">Uncharacterized protein</fullName>
    </submittedName>
</protein>